<dbReference type="SUPFAM" id="SSF161084">
    <property type="entry name" value="MAPEG domain-like"/>
    <property type="match status" value="1"/>
</dbReference>
<feature type="transmembrane region" description="Helical" evidence="5">
    <location>
        <begin position="20"/>
        <end position="38"/>
    </location>
</feature>
<name>A0A9Q9AYW0_9PEZI</name>
<dbReference type="GO" id="GO:0016020">
    <property type="term" value="C:membrane"/>
    <property type="evidence" value="ECO:0007669"/>
    <property type="project" value="UniProtKB-SubCell"/>
</dbReference>
<keyword evidence="4 5" id="KW-0472">Membrane</keyword>
<gene>
    <name evidence="6" type="ORF">Slin15195_G090370</name>
</gene>
<protein>
    <submittedName>
        <fullName evidence="6">Membrane-associated, eicosanoid/glutathione metabolism (MAPEG) protein</fullName>
    </submittedName>
</protein>
<reference evidence="6" key="1">
    <citation type="submission" date="2022-06" db="EMBL/GenBank/DDBJ databases">
        <title>Complete genome sequences of two strains of the flax pathogen Septoria linicola.</title>
        <authorList>
            <person name="Lapalu N."/>
            <person name="Simon A."/>
            <person name="Demenou B."/>
            <person name="Paumier D."/>
            <person name="Guillot M.-P."/>
            <person name="Gout L."/>
            <person name="Valade R."/>
        </authorList>
    </citation>
    <scope>NUCLEOTIDE SEQUENCE</scope>
    <source>
        <strain evidence="6">SE15195</strain>
    </source>
</reference>
<keyword evidence="7" id="KW-1185">Reference proteome</keyword>
<proteinExistence type="predicted"/>
<evidence type="ECO:0000313" key="7">
    <source>
        <dbReference type="Proteomes" id="UP001056384"/>
    </source>
</evidence>
<dbReference type="PANTHER" id="PTHR35371">
    <property type="entry name" value="INNER MEMBRANE PROTEIN"/>
    <property type="match status" value="1"/>
</dbReference>
<dbReference type="PANTHER" id="PTHR35371:SF1">
    <property type="entry name" value="BLR7753 PROTEIN"/>
    <property type="match status" value="1"/>
</dbReference>
<evidence type="ECO:0000256" key="2">
    <source>
        <dbReference type="ARBA" id="ARBA00022692"/>
    </source>
</evidence>
<keyword evidence="2 5" id="KW-0812">Transmembrane</keyword>
<evidence type="ECO:0000256" key="5">
    <source>
        <dbReference type="SAM" id="Phobius"/>
    </source>
</evidence>
<feature type="transmembrane region" description="Helical" evidence="5">
    <location>
        <begin position="102"/>
        <end position="123"/>
    </location>
</feature>
<dbReference type="InterPro" id="IPR023352">
    <property type="entry name" value="MAPEG-like_dom_sf"/>
</dbReference>
<comment type="subcellular location">
    <subcellularLocation>
        <location evidence="1">Membrane</location>
    </subcellularLocation>
</comment>
<evidence type="ECO:0000256" key="4">
    <source>
        <dbReference type="ARBA" id="ARBA00023136"/>
    </source>
</evidence>
<dbReference type="Pfam" id="PF01124">
    <property type="entry name" value="MAPEG"/>
    <property type="match status" value="1"/>
</dbReference>
<evidence type="ECO:0000313" key="6">
    <source>
        <dbReference type="EMBL" id="USW55718.1"/>
    </source>
</evidence>
<sequence length="161" mass="17603">MASYIPDLTRDNISLYTIPLYWVISIFPRFYGATLYEAKTKEKMDTRTPRGFVKQAGDSQKLDQASKDLISRTEAAVANSFENFGPFTAAVVAGSAAKVDPLVLNSLTFVYLGSRVLYSVLYINSTTLAVAKARSAAYVVGLGCLFTMFVQAGSRFKNAVL</sequence>
<dbReference type="EMBL" id="CP099424">
    <property type="protein sequence ID" value="USW55718.1"/>
    <property type="molecule type" value="Genomic_DNA"/>
</dbReference>
<keyword evidence="3 5" id="KW-1133">Transmembrane helix</keyword>
<evidence type="ECO:0000256" key="3">
    <source>
        <dbReference type="ARBA" id="ARBA00022989"/>
    </source>
</evidence>
<dbReference type="Proteomes" id="UP001056384">
    <property type="component" value="Chromosome 7"/>
</dbReference>
<dbReference type="AlphaFoldDB" id="A0A9Q9AYW0"/>
<dbReference type="Gene3D" id="1.20.120.550">
    <property type="entry name" value="Membrane associated eicosanoid/glutathione metabolism-like domain"/>
    <property type="match status" value="1"/>
</dbReference>
<dbReference type="InterPro" id="IPR001129">
    <property type="entry name" value="Membr-assoc_MAPEG"/>
</dbReference>
<feature type="transmembrane region" description="Helical" evidence="5">
    <location>
        <begin position="135"/>
        <end position="153"/>
    </location>
</feature>
<accession>A0A9Q9AYW0</accession>
<organism evidence="6 7">
    <name type="scientific">Septoria linicola</name>
    <dbReference type="NCBI Taxonomy" id="215465"/>
    <lineage>
        <taxon>Eukaryota</taxon>
        <taxon>Fungi</taxon>
        <taxon>Dikarya</taxon>
        <taxon>Ascomycota</taxon>
        <taxon>Pezizomycotina</taxon>
        <taxon>Dothideomycetes</taxon>
        <taxon>Dothideomycetidae</taxon>
        <taxon>Mycosphaerellales</taxon>
        <taxon>Mycosphaerellaceae</taxon>
        <taxon>Septoria</taxon>
    </lineage>
</organism>
<evidence type="ECO:0000256" key="1">
    <source>
        <dbReference type="ARBA" id="ARBA00004370"/>
    </source>
</evidence>